<dbReference type="InterPro" id="IPR050624">
    <property type="entry name" value="HTH-type_Tx_Regulator"/>
</dbReference>
<evidence type="ECO:0000259" key="3">
    <source>
        <dbReference type="PROSITE" id="PS50977"/>
    </source>
</evidence>
<dbReference type="SUPFAM" id="SSF48498">
    <property type="entry name" value="Tetracyclin repressor-like, C-terminal domain"/>
    <property type="match status" value="1"/>
</dbReference>
<feature type="DNA-binding region" description="H-T-H motif" evidence="2">
    <location>
        <begin position="32"/>
        <end position="51"/>
    </location>
</feature>
<name>A0ABV5KVF6_9BACL</name>
<evidence type="ECO:0000313" key="4">
    <source>
        <dbReference type="EMBL" id="MFB9329219.1"/>
    </source>
</evidence>
<organism evidence="4 5">
    <name type="scientific">Paenibacillus aurantiacus</name>
    <dbReference type="NCBI Taxonomy" id="1936118"/>
    <lineage>
        <taxon>Bacteria</taxon>
        <taxon>Bacillati</taxon>
        <taxon>Bacillota</taxon>
        <taxon>Bacilli</taxon>
        <taxon>Bacillales</taxon>
        <taxon>Paenibacillaceae</taxon>
        <taxon>Paenibacillus</taxon>
    </lineage>
</organism>
<dbReference type="Pfam" id="PF00440">
    <property type="entry name" value="TetR_N"/>
    <property type="match status" value="1"/>
</dbReference>
<dbReference type="SUPFAM" id="SSF46689">
    <property type="entry name" value="Homeodomain-like"/>
    <property type="match status" value="1"/>
</dbReference>
<dbReference type="InterPro" id="IPR001647">
    <property type="entry name" value="HTH_TetR"/>
</dbReference>
<reference evidence="4 5" key="1">
    <citation type="submission" date="2024-09" db="EMBL/GenBank/DDBJ databases">
        <authorList>
            <person name="Sun Q."/>
            <person name="Mori K."/>
        </authorList>
    </citation>
    <scope>NUCLEOTIDE SEQUENCE [LARGE SCALE GENOMIC DNA]</scope>
    <source>
        <strain evidence="4 5">TISTR 2452</strain>
    </source>
</reference>
<dbReference type="PROSITE" id="PS50977">
    <property type="entry name" value="HTH_TETR_2"/>
    <property type="match status" value="1"/>
</dbReference>
<proteinExistence type="predicted"/>
<dbReference type="InterPro" id="IPR009057">
    <property type="entry name" value="Homeodomain-like_sf"/>
</dbReference>
<evidence type="ECO:0000256" key="1">
    <source>
        <dbReference type="ARBA" id="ARBA00023125"/>
    </source>
</evidence>
<accession>A0ABV5KVF6</accession>
<evidence type="ECO:0000256" key="2">
    <source>
        <dbReference type="PROSITE-ProRule" id="PRU00335"/>
    </source>
</evidence>
<evidence type="ECO:0000313" key="5">
    <source>
        <dbReference type="Proteomes" id="UP001589747"/>
    </source>
</evidence>
<protein>
    <submittedName>
        <fullName evidence="4">TetR/AcrR family transcriptional regulator</fullName>
    </submittedName>
</protein>
<dbReference type="PANTHER" id="PTHR43479:SF11">
    <property type="entry name" value="ACREF_ENVCD OPERON REPRESSOR-RELATED"/>
    <property type="match status" value="1"/>
</dbReference>
<dbReference type="InterPro" id="IPR036271">
    <property type="entry name" value="Tet_transcr_reg_TetR-rel_C_sf"/>
</dbReference>
<dbReference type="Gene3D" id="1.10.10.60">
    <property type="entry name" value="Homeodomain-like"/>
    <property type="match status" value="1"/>
</dbReference>
<keyword evidence="5" id="KW-1185">Reference proteome</keyword>
<keyword evidence="1 2" id="KW-0238">DNA-binding</keyword>
<dbReference type="RefSeq" id="WP_377499291.1">
    <property type="nucleotide sequence ID" value="NZ_JBHMDO010000041.1"/>
</dbReference>
<dbReference type="EMBL" id="JBHMDO010000041">
    <property type="protein sequence ID" value="MFB9329219.1"/>
    <property type="molecule type" value="Genomic_DNA"/>
</dbReference>
<gene>
    <name evidence="4" type="ORF">ACFFSY_25060</name>
</gene>
<dbReference type="Proteomes" id="UP001589747">
    <property type="component" value="Unassembled WGS sequence"/>
</dbReference>
<dbReference type="PANTHER" id="PTHR43479">
    <property type="entry name" value="ACREF/ENVCD OPERON REPRESSOR-RELATED"/>
    <property type="match status" value="1"/>
</dbReference>
<comment type="caution">
    <text evidence="4">The sequence shown here is derived from an EMBL/GenBank/DDBJ whole genome shotgun (WGS) entry which is preliminary data.</text>
</comment>
<sequence>MNGFEQRAQRIKETIMDTTLRMMGAWEPKRLRIADIAKEAGVSQVTIYNYFGSKERLLRETFKRYIDRSIEEFRVHMDGGYSFKETIAFIMFNEQQSYMTKSLDLIQELMVDDKVMFAYIEEQYATIVIPLFGELIERGRASGEVSEKVTVPIVMAYIRMFMSQTGELLEMAKQGGDPGAFIEELTHLFFYGICGKA</sequence>
<dbReference type="Gene3D" id="1.10.357.10">
    <property type="entry name" value="Tetracycline Repressor, domain 2"/>
    <property type="match status" value="1"/>
</dbReference>
<feature type="domain" description="HTH tetR-type" evidence="3">
    <location>
        <begin position="9"/>
        <end position="69"/>
    </location>
</feature>